<sequence>MHETIEFDIGLGQCRERNIFDKLWEILVMTVVVKAMQIKIVLEDFVLADDGTGGAMGSSDGGDIPEEEPIKDPNGHNYKYCDWLYE</sequence>
<dbReference type="Proteomes" id="UP000823775">
    <property type="component" value="Unassembled WGS sequence"/>
</dbReference>
<comment type="caution">
    <text evidence="2">The sequence shown here is derived from an EMBL/GenBank/DDBJ whole genome shotgun (WGS) entry which is preliminary data.</text>
</comment>
<evidence type="ECO:0000256" key="1">
    <source>
        <dbReference type="SAM" id="MobiDB-lite"/>
    </source>
</evidence>
<keyword evidence="3" id="KW-1185">Reference proteome</keyword>
<reference evidence="2 3" key="1">
    <citation type="journal article" date="2021" name="BMC Genomics">
        <title>Datura genome reveals duplications of psychoactive alkaloid biosynthetic genes and high mutation rate following tissue culture.</title>
        <authorList>
            <person name="Rajewski A."/>
            <person name="Carter-House D."/>
            <person name="Stajich J."/>
            <person name="Litt A."/>
        </authorList>
    </citation>
    <scope>NUCLEOTIDE SEQUENCE [LARGE SCALE GENOMIC DNA]</scope>
    <source>
        <strain evidence="2">AR-01</strain>
    </source>
</reference>
<dbReference type="EMBL" id="JACEIK010014379">
    <property type="protein sequence ID" value="MCE3216834.1"/>
    <property type="molecule type" value="Genomic_DNA"/>
</dbReference>
<accession>A0ABS8WYU0</accession>
<name>A0ABS8WYU0_DATST</name>
<organism evidence="2 3">
    <name type="scientific">Datura stramonium</name>
    <name type="common">Jimsonweed</name>
    <name type="synonym">Common thornapple</name>
    <dbReference type="NCBI Taxonomy" id="4076"/>
    <lineage>
        <taxon>Eukaryota</taxon>
        <taxon>Viridiplantae</taxon>
        <taxon>Streptophyta</taxon>
        <taxon>Embryophyta</taxon>
        <taxon>Tracheophyta</taxon>
        <taxon>Spermatophyta</taxon>
        <taxon>Magnoliopsida</taxon>
        <taxon>eudicotyledons</taxon>
        <taxon>Gunneridae</taxon>
        <taxon>Pentapetalae</taxon>
        <taxon>asterids</taxon>
        <taxon>lamiids</taxon>
        <taxon>Solanales</taxon>
        <taxon>Solanaceae</taxon>
        <taxon>Solanoideae</taxon>
        <taxon>Datureae</taxon>
        <taxon>Datura</taxon>
    </lineage>
</organism>
<protein>
    <submittedName>
        <fullName evidence="2">Uncharacterized protein</fullName>
    </submittedName>
</protein>
<proteinExistence type="predicted"/>
<gene>
    <name evidence="2" type="ORF">HAX54_008356</name>
</gene>
<feature type="region of interest" description="Disordered" evidence="1">
    <location>
        <begin position="55"/>
        <end position="76"/>
    </location>
</feature>
<evidence type="ECO:0000313" key="3">
    <source>
        <dbReference type="Proteomes" id="UP000823775"/>
    </source>
</evidence>
<evidence type="ECO:0000313" key="2">
    <source>
        <dbReference type="EMBL" id="MCE3216834.1"/>
    </source>
</evidence>